<proteinExistence type="predicted"/>
<evidence type="ECO:0000313" key="3">
    <source>
        <dbReference type="WBParaSite" id="ACRNAN_scaffold350.g19220.t1"/>
    </source>
</evidence>
<dbReference type="Proteomes" id="UP000887540">
    <property type="component" value="Unplaced"/>
</dbReference>
<sequence length="67" mass="7656">MKMKFKHAKHRVEQIKGYGKMVMILPFTILGLIAAVIIKIFLPETAGITLKETIDEVVKDNNSKRMK</sequence>
<keyword evidence="1" id="KW-0472">Membrane</keyword>
<accession>A0A914DSL9</accession>
<keyword evidence="1" id="KW-1133">Transmembrane helix</keyword>
<evidence type="ECO:0000313" key="2">
    <source>
        <dbReference type="Proteomes" id="UP000887540"/>
    </source>
</evidence>
<dbReference type="AlphaFoldDB" id="A0A914DSL9"/>
<feature type="transmembrane region" description="Helical" evidence="1">
    <location>
        <begin position="21"/>
        <end position="42"/>
    </location>
</feature>
<keyword evidence="2" id="KW-1185">Reference proteome</keyword>
<name>A0A914DSL9_9BILA</name>
<dbReference type="Gene3D" id="1.20.1250.20">
    <property type="entry name" value="MFS general substrate transporter like domains"/>
    <property type="match status" value="1"/>
</dbReference>
<dbReference type="InterPro" id="IPR036259">
    <property type="entry name" value="MFS_trans_sf"/>
</dbReference>
<protein>
    <submittedName>
        <fullName evidence="3">Uncharacterized protein</fullName>
    </submittedName>
</protein>
<organism evidence="2 3">
    <name type="scientific">Acrobeloides nanus</name>
    <dbReference type="NCBI Taxonomy" id="290746"/>
    <lineage>
        <taxon>Eukaryota</taxon>
        <taxon>Metazoa</taxon>
        <taxon>Ecdysozoa</taxon>
        <taxon>Nematoda</taxon>
        <taxon>Chromadorea</taxon>
        <taxon>Rhabditida</taxon>
        <taxon>Tylenchina</taxon>
        <taxon>Cephalobomorpha</taxon>
        <taxon>Cephaloboidea</taxon>
        <taxon>Cephalobidae</taxon>
        <taxon>Acrobeloides</taxon>
    </lineage>
</organism>
<evidence type="ECO:0000256" key="1">
    <source>
        <dbReference type="SAM" id="Phobius"/>
    </source>
</evidence>
<dbReference type="WBParaSite" id="ACRNAN_scaffold350.g19220.t1">
    <property type="protein sequence ID" value="ACRNAN_scaffold350.g19220.t1"/>
    <property type="gene ID" value="ACRNAN_scaffold350.g19220"/>
</dbReference>
<keyword evidence="1" id="KW-0812">Transmembrane</keyword>
<reference evidence="3" key="1">
    <citation type="submission" date="2022-11" db="UniProtKB">
        <authorList>
            <consortium name="WormBaseParasite"/>
        </authorList>
    </citation>
    <scope>IDENTIFICATION</scope>
</reference>